<dbReference type="EMBL" id="CAJFDH010000001">
    <property type="protein sequence ID" value="CAD5206369.1"/>
    <property type="molecule type" value="Genomic_DNA"/>
</dbReference>
<dbReference type="OrthoDB" id="771136at2759"/>
<dbReference type="PANTHER" id="PTHR47966">
    <property type="entry name" value="BETA-SITE APP-CLEAVING ENZYME, ISOFORM A-RELATED"/>
    <property type="match status" value="1"/>
</dbReference>
<dbReference type="PANTHER" id="PTHR47966:SF51">
    <property type="entry name" value="BETA-SITE APP-CLEAVING ENZYME, ISOFORM A-RELATED"/>
    <property type="match status" value="1"/>
</dbReference>
<dbReference type="InterPro" id="IPR021109">
    <property type="entry name" value="Peptidase_aspartic_dom_sf"/>
</dbReference>
<evidence type="ECO:0000313" key="5">
    <source>
        <dbReference type="EMBL" id="CAD5206369.1"/>
    </source>
</evidence>
<feature type="domain" description="Peptidase A1" evidence="4">
    <location>
        <begin position="43"/>
        <end position="346"/>
    </location>
</feature>
<dbReference type="PRINTS" id="PR00792">
    <property type="entry name" value="PEPSIN"/>
</dbReference>
<organism evidence="5 6">
    <name type="scientific">Bursaphelenchus okinawaensis</name>
    <dbReference type="NCBI Taxonomy" id="465554"/>
    <lineage>
        <taxon>Eukaryota</taxon>
        <taxon>Metazoa</taxon>
        <taxon>Ecdysozoa</taxon>
        <taxon>Nematoda</taxon>
        <taxon>Chromadorea</taxon>
        <taxon>Rhabditida</taxon>
        <taxon>Tylenchina</taxon>
        <taxon>Tylenchomorpha</taxon>
        <taxon>Aphelenchoidea</taxon>
        <taxon>Aphelenchoididae</taxon>
        <taxon>Bursaphelenchus</taxon>
    </lineage>
</organism>
<comment type="similarity">
    <text evidence="1">Belongs to the peptidase A1 family.</text>
</comment>
<dbReference type="EMBL" id="CAJFCW020000001">
    <property type="protein sequence ID" value="CAG9081497.1"/>
    <property type="molecule type" value="Genomic_DNA"/>
</dbReference>
<dbReference type="SUPFAM" id="SSF50630">
    <property type="entry name" value="Acid proteases"/>
    <property type="match status" value="1"/>
</dbReference>
<name>A0A811JT00_9BILA</name>
<protein>
    <recommendedName>
        <fullName evidence="4">Peptidase A1 domain-containing protein</fullName>
    </recommendedName>
</protein>
<keyword evidence="3" id="KW-1015">Disulfide bond</keyword>
<dbReference type="AlphaFoldDB" id="A0A811JT00"/>
<evidence type="ECO:0000259" key="4">
    <source>
        <dbReference type="PROSITE" id="PS51767"/>
    </source>
</evidence>
<dbReference type="Proteomes" id="UP000783686">
    <property type="component" value="Unassembled WGS sequence"/>
</dbReference>
<feature type="active site" evidence="2">
    <location>
        <position position="246"/>
    </location>
</feature>
<dbReference type="GO" id="GO:0006508">
    <property type="term" value="P:proteolysis"/>
    <property type="evidence" value="ECO:0007669"/>
    <property type="project" value="InterPro"/>
</dbReference>
<proteinExistence type="inferred from homology"/>
<feature type="active site" evidence="2">
    <location>
        <position position="61"/>
    </location>
</feature>
<dbReference type="Gene3D" id="2.40.70.10">
    <property type="entry name" value="Acid Proteases"/>
    <property type="match status" value="2"/>
</dbReference>
<dbReference type="Proteomes" id="UP000614601">
    <property type="component" value="Unassembled WGS sequence"/>
</dbReference>
<evidence type="ECO:0000256" key="3">
    <source>
        <dbReference type="PIRSR" id="PIRSR601461-2"/>
    </source>
</evidence>
<evidence type="ECO:0000313" key="6">
    <source>
        <dbReference type="Proteomes" id="UP000614601"/>
    </source>
</evidence>
<dbReference type="CDD" id="cd05471">
    <property type="entry name" value="pepsin_like"/>
    <property type="match status" value="1"/>
</dbReference>
<dbReference type="PROSITE" id="PS51767">
    <property type="entry name" value="PEPTIDASE_A1"/>
    <property type="match status" value="1"/>
</dbReference>
<gene>
    <name evidence="5" type="ORF">BOKJ2_LOCUS1053</name>
</gene>
<dbReference type="GO" id="GO:0004190">
    <property type="term" value="F:aspartic-type endopeptidase activity"/>
    <property type="evidence" value="ECO:0007669"/>
    <property type="project" value="InterPro"/>
</dbReference>
<accession>A0A811JT00</accession>
<comment type="caution">
    <text evidence="5">The sequence shown here is derived from an EMBL/GenBank/DDBJ whole genome shotgun (WGS) entry which is preliminary data.</text>
</comment>
<reference evidence="5" key="1">
    <citation type="submission" date="2020-09" db="EMBL/GenBank/DDBJ databases">
        <authorList>
            <person name="Kikuchi T."/>
        </authorList>
    </citation>
    <scope>NUCLEOTIDE SEQUENCE</scope>
    <source>
        <strain evidence="5">SH1</strain>
    </source>
</reference>
<dbReference type="GO" id="GO:0005764">
    <property type="term" value="C:lysosome"/>
    <property type="evidence" value="ECO:0007669"/>
    <property type="project" value="TreeGrafter"/>
</dbReference>
<keyword evidence="6" id="KW-1185">Reference proteome</keyword>
<evidence type="ECO:0000256" key="1">
    <source>
        <dbReference type="ARBA" id="ARBA00007447"/>
    </source>
</evidence>
<evidence type="ECO:0000256" key="2">
    <source>
        <dbReference type="PIRSR" id="PIRSR601461-1"/>
    </source>
</evidence>
<feature type="disulfide bond" evidence="3">
    <location>
        <begin position="276"/>
        <end position="308"/>
    </location>
</feature>
<dbReference type="InterPro" id="IPR001461">
    <property type="entry name" value="Aspartic_peptidase_A1"/>
</dbReference>
<dbReference type="InterPro" id="IPR034164">
    <property type="entry name" value="Pepsin-like_dom"/>
</dbReference>
<dbReference type="InterPro" id="IPR033121">
    <property type="entry name" value="PEPTIDASE_A1"/>
</dbReference>
<dbReference type="Pfam" id="PF00026">
    <property type="entry name" value="Asp"/>
    <property type="match status" value="1"/>
</dbReference>
<sequence>MDDIEVESSNNPRLRSFANWAQDSWNGKDTFEVDLYTIDDNLLIGNLTLGSPPTTVRVTFDTTTFTTWVTGYHCVYNNGVTCFAQMHKYDPTLSYTARYLNRTMELDYGDATAKGEYVQELMVFGNEMSSSFPMFCNIGVANRLDTFFRMVLLAWPCHLTIKPASFSFCHAQIFRQPVFTVWLNSVLNTPIDIVAGTITFGRIDKRHCTKVFGVAKVGGQPLWGVKIRNVTLNGYFIQRNINAILDMSSSHIFAPSEAMVKIRKVLKTNDTQRIPCKTYLKMILHVNHTELVMKNGNLMSVEDKKKYCSLDVRESVYDQDVWILGAVFFRRFCVVHNYLSHLVGFADHLE</sequence>